<keyword evidence="2" id="KW-1185">Reference proteome</keyword>
<accession>A0ABR7R1S3</accession>
<comment type="caution">
    <text evidence="1">The sequence shown here is derived from an EMBL/GenBank/DDBJ whole genome shotgun (WGS) entry which is preliminary data.</text>
</comment>
<protein>
    <submittedName>
        <fullName evidence="1">Transporter</fullName>
    </submittedName>
</protein>
<dbReference type="Proteomes" id="UP000603940">
    <property type="component" value="Unassembled WGS sequence"/>
</dbReference>
<gene>
    <name evidence="1" type="ORF">IBL25_01840</name>
</gene>
<evidence type="ECO:0000313" key="1">
    <source>
        <dbReference type="EMBL" id="MBC9175687.1"/>
    </source>
</evidence>
<proteinExistence type="predicted"/>
<evidence type="ECO:0000313" key="2">
    <source>
        <dbReference type="Proteomes" id="UP000603940"/>
    </source>
</evidence>
<dbReference type="EMBL" id="JACTUZ010000003">
    <property type="protein sequence ID" value="MBC9175687.1"/>
    <property type="molecule type" value="Genomic_DNA"/>
</dbReference>
<sequence length="239" mass="26192">MDELSRQVANPIAHLISVPLQNNMDFGAGQKNSMQDTLNIQPVIPLELGNGWGVVTRVILPVMYHGSAYTGDEYRSGLGDTSLSLFFHGPLEQGKPMIGLGPIIRVPTATDDQLGNRRWGAGPTMIMVQQSPRWTLGLLASHVWSFGDSPGRPDFNATSVQPFVAHTFSGGFSLSATTETVYDWTTRQWTVPLNLQAAQIVKLGPLPVSLFFGPRVYLQRPKGGPDWGLRFGVQFLFPT</sequence>
<reference evidence="1 2" key="1">
    <citation type="journal article" date="2009" name="Int. J. Syst. Evol. Microbiol.">
        <title>Transfer of Teichococcus ludipueritiae and Muricoccus roseus to the genus Roseomonas, as Roseomonas ludipueritiae comb. nov. and Roseomonas rosea comb. nov., respectively, and emended description of the genus Roseomonas.</title>
        <authorList>
            <person name="Sanchez-Porro C."/>
            <person name="Gallego V."/>
            <person name="Busse H.J."/>
            <person name="Kampfer P."/>
            <person name="Ventosa A."/>
        </authorList>
    </citation>
    <scope>NUCLEOTIDE SEQUENCE [LARGE SCALE GENOMIC DNA]</scope>
    <source>
        <strain evidence="1 2">DSM 14915</strain>
    </source>
</reference>
<organism evidence="1 2">
    <name type="scientific">Pseudoroseomonas ludipueritiae</name>
    <dbReference type="NCBI Taxonomy" id="198093"/>
    <lineage>
        <taxon>Bacteria</taxon>
        <taxon>Pseudomonadati</taxon>
        <taxon>Pseudomonadota</taxon>
        <taxon>Alphaproteobacteria</taxon>
        <taxon>Acetobacterales</taxon>
        <taxon>Acetobacteraceae</taxon>
        <taxon>Pseudoroseomonas</taxon>
    </lineage>
</organism>
<name>A0ABR7R1S3_9PROT</name>
<dbReference type="RefSeq" id="WP_187776856.1">
    <property type="nucleotide sequence ID" value="NZ_JACTUZ010000003.1"/>
</dbReference>